<gene>
    <name evidence="7" type="ORF">BHE75_04390</name>
</gene>
<keyword evidence="2" id="KW-0813">Transport</keyword>
<dbReference type="Pfam" id="PF04800">
    <property type="entry name" value="NDUS4"/>
    <property type="match status" value="1"/>
</dbReference>
<dbReference type="InterPro" id="IPR038532">
    <property type="entry name" value="NDUFS4-like_sf"/>
</dbReference>
<evidence type="ECO:0000256" key="1">
    <source>
        <dbReference type="ARBA" id="ARBA00004370"/>
    </source>
</evidence>
<dbReference type="InterPro" id="IPR006885">
    <property type="entry name" value="NADH_UbQ_FeS_4_mit-like"/>
</dbReference>
<name>A0A1S1H869_9SPHN</name>
<evidence type="ECO:0000313" key="7">
    <source>
        <dbReference type="EMBL" id="OHT17886.1"/>
    </source>
</evidence>
<evidence type="ECO:0000256" key="6">
    <source>
        <dbReference type="ARBA" id="ARBA00023136"/>
    </source>
</evidence>
<keyword evidence="6" id="KW-0472">Membrane</keyword>
<evidence type="ECO:0000256" key="3">
    <source>
        <dbReference type="ARBA" id="ARBA00022660"/>
    </source>
</evidence>
<evidence type="ECO:0000313" key="8">
    <source>
        <dbReference type="Proteomes" id="UP000179467"/>
    </source>
</evidence>
<comment type="caution">
    <text evidence="7">The sequence shown here is derived from an EMBL/GenBank/DDBJ whole genome shotgun (WGS) entry which is preliminary data.</text>
</comment>
<dbReference type="GO" id="GO:0016020">
    <property type="term" value="C:membrane"/>
    <property type="evidence" value="ECO:0007669"/>
    <property type="project" value="UniProtKB-SubCell"/>
</dbReference>
<keyword evidence="5" id="KW-0249">Electron transport</keyword>
<dbReference type="RefSeq" id="WP_052027569.1">
    <property type="nucleotide sequence ID" value="NZ_MIPT01000002.1"/>
</dbReference>
<sequence>MALRDLIPWSRQENRLPAGGTGAASGGVRFEPRCLPFVEPLTGWSGGRDPLAHVELRFHDRDAAERYCRSTGLVFRLGA</sequence>
<dbReference type="Gene3D" id="3.30.160.190">
    <property type="entry name" value="atu1810 like domain"/>
    <property type="match status" value="1"/>
</dbReference>
<dbReference type="EMBL" id="MIPT01000002">
    <property type="protein sequence ID" value="OHT17886.1"/>
    <property type="molecule type" value="Genomic_DNA"/>
</dbReference>
<protein>
    <recommendedName>
        <fullName evidence="9">ETC complex I subunit conserved region</fullName>
    </recommendedName>
</protein>
<evidence type="ECO:0000256" key="5">
    <source>
        <dbReference type="ARBA" id="ARBA00022982"/>
    </source>
</evidence>
<keyword evidence="3" id="KW-0679">Respiratory chain</keyword>
<evidence type="ECO:0008006" key="9">
    <source>
        <dbReference type="Google" id="ProtNLM"/>
    </source>
</evidence>
<organism evidence="7 8">
    <name type="scientific">Edaphosphingomonas haloaromaticamans</name>
    <dbReference type="NCBI Taxonomy" id="653954"/>
    <lineage>
        <taxon>Bacteria</taxon>
        <taxon>Pseudomonadati</taxon>
        <taxon>Pseudomonadota</taxon>
        <taxon>Alphaproteobacteria</taxon>
        <taxon>Sphingomonadales</taxon>
        <taxon>Rhizorhabdaceae</taxon>
        <taxon>Edaphosphingomonas</taxon>
    </lineage>
</organism>
<dbReference type="GO" id="GO:0022900">
    <property type="term" value="P:electron transport chain"/>
    <property type="evidence" value="ECO:0007669"/>
    <property type="project" value="InterPro"/>
</dbReference>
<evidence type="ECO:0000256" key="2">
    <source>
        <dbReference type="ARBA" id="ARBA00022448"/>
    </source>
</evidence>
<dbReference type="AlphaFoldDB" id="A0A1S1H869"/>
<keyword evidence="4" id="KW-0809">Transit peptide</keyword>
<evidence type="ECO:0000256" key="4">
    <source>
        <dbReference type="ARBA" id="ARBA00022946"/>
    </source>
</evidence>
<dbReference type="Proteomes" id="UP000179467">
    <property type="component" value="Unassembled WGS sequence"/>
</dbReference>
<keyword evidence="8" id="KW-1185">Reference proteome</keyword>
<proteinExistence type="predicted"/>
<comment type="subcellular location">
    <subcellularLocation>
        <location evidence="1">Membrane</location>
    </subcellularLocation>
</comment>
<reference evidence="7 8" key="1">
    <citation type="submission" date="2016-09" db="EMBL/GenBank/DDBJ databases">
        <title>Metabolic pathway, cell adaptation mechanisms and a novel monoxygenase revealed through proteogenomic-transcription analysis of a Sphingomonas haloaromaticamans strain degrading the fungicide ortho-phenylphenol.</title>
        <authorList>
            <person name="Perruchon C."/>
            <person name="Papadopoulou E.S."/>
            <person name="Rousidou C."/>
            <person name="Vasileiadis S."/>
            <person name="Tanou G."/>
            <person name="Amoutzias G."/>
            <person name="Molassiotis A."/>
            <person name="Karpouzas D.G."/>
        </authorList>
    </citation>
    <scope>NUCLEOTIDE SEQUENCE [LARGE SCALE GENOMIC DNA]</scope>
    <source>
        <strain evidence="7 8">P3</strain>
    </source>
</reference>
<accession>A0A1S1H869</accession>